<gene>
    <name evidence="15" type="ORF">EV699_10323</name>
</gene>
<dbReference type="Proteomes" id="UP000295765">
    <property type="component" value="Unassembled WGS sequence"/>
</dbReference>
<dbReference type="CDD" id="cd06529">
    <property type="entry name" value="S24_LexA-like"/>
    <property type="match status" value="1"/>
</dbReference>
<dbReference type="SUPFAM" id="SSF51306">
    <property type="entry name" value="LexA/Signal peptidase"/>
    <property type="match status" value="1"/>
</dbReference>
<dbReference type="NCBIfam" id="TIGR00498">
    <property type="entry name" value="lexA"/>
    <property type="match status" value="1"/>
</dbReference>
<evidence type="ECO:0000256" key="11">
    <source>
        <dbReference type="ARBA" id="ARBA00023236"/>
    </source>
</evidence>
<evidence type="ECO:0000313" key="15">
    <source>
        <dbReference type="EMBL" id="TCO82978.1"/>
    </source>
</evidence>
<keyword evidence="9" id="KW-0804">Transcription</keyword>
<organism evidence="15 16">
    <name type="scientific">Plasticicumulans lactativorans</name>
    <dbReference type="NCBI Taxonomy" id="1133106"/>
    <lineage>
        <taxon>Bacteria</taxon>
        <taxon>Pseudomonadati</taxon>
        <taxon>Pseudomonadota</taxon>
        <taxon>Gammaproteobacteria</taxon>
        <taxon>Candidatus Competibacteraceae</taxon>
        <taxon>Plasticicumulans</taxon>
    </lineage>
</organism>
<dbReference type="InterPro" id="IPR011991">
    <property type="entry name" value="ArsR-like_HTH"/>
</dbReference>
<evidence type="ECO:0000259" key="13">
    <source>
        <dbReference type="Pfam" id="PF00717"/>
    </source>
</evidence>
<feature type="domain" description="Peptidase S24/S26A/S26B/S26C" evidence="13">
    <location>
        <begin position="75"/>
        <end position="183"/>
    </location>
</feature>
<evidence type="ECO:0000256" key="9">
    <source>
        <dbReference type="ARBA" id="ARBA00023163"/>
    </source>
</evidence>
<dbReference type="InterPro" id="IPR006199">
    <property type="entry name" value="LexA_DNA-bd_dom"/>
</dbReference>
<evidence type="ECO:0000256" key="6">
    <source>
        <dbReference type="ARBA" id="ARBA00022813"/>
    </source>
</evidence>
<keyword evidence="4" id="KW-0227">DNA damage</keyword>
<reference evidence="15 16" key="1">
    <citation type="submission" date="2019-03" db="EMBL/GenBank/DDBJ databases">
        <title>Genomic Encyclopedia of Type Strains, Phase IV (KMG-IV): sequencing the most valuable type-strain genomes for metagenomic binning, comparative biology and taxonomic classification.</title>
        <authorList>
            <person name="Goeker M."/>
        </authorList>
    </citation>
    <scope>NUCLEOTIDE SEQUENCE [LARGE SCALE GENOMIC DNA]</scope>
    <source>
        <strain evidence="15 16">DSM 25287</strain>
    </source>
</reference>
<dbReference type="PRINTS" id="PR00726">
    <property type="entry name" value="LEXASERPTASE"/>
</dbReference>
<evidence type="ECO:0000256" key="1">
    <source>
        <dbReference type="ARBA" id="ARBA00007484"/>
    </source>
</evidence>
<keyword evidence="8" id="KW-0238">DNA-binding</keyword>
<comment type="caution">
    <text evidence="15">The sequence shown here is derived from an EMBL/GenBank/DDBJ whole genome shotgun (WGS) entry which is preliminary data.</text>
</comment>
<keyword evidence="5 12" id="KW-0378">Hydrolase</keyword>
<dbReference type="InterPro" id="IPR006200">
    <property type="entry name" value="LexA"/>
</dbReference>
<evidence type="ECO:0000256" key="7">
    <source>
        <dbReference type="ARBA" id="ARBA00023015"/>
    </source>
</evidence>
<evidence type="ECO:0000256" key="3">
    <source>
        <dbReference type="ARBA" id="ARBA00022705"/>
    </source>
</evidence>
<dbReference type="GO" id="GO:0004252">
    <property type="term" value="F:serine-type endopeptidase activity"/>
    <property type="evidence" value="ECO:0007669"/>
    <property type="project" value="InterPro"/>
</dbReference>
<dbReference type="GO" id="GO:0006260">
    <property type="term" value="P:DNA replication"/>
    <property type="evidence" value="ECO:0007669"/>
    <property type="project" value="UniProtKB-KW"/>
</dbReference>
<keyword evidence="7" id="KW-0805">Transcription regulation</keyword>
<dbReference type="InterPro" id="IPR036390">
    <property type="entry name" value="WH_DNA-bd_sf"/>
</dbReference>
<dbReference type="Gene3D" id="2.10.109.10">
    <property type="entry name" value="Umud Fragment, subunit A"/>
    <property type="match status" value="1"/>
</dbReference>
<dbReference type="PANTHER" id="PTHR33516">
    <property type="entry name" value="LEXA REPRESSOR"/>
    <property type="match status" value="1"/>
</dbReference>
<dbReference type="GO" id="GO:0003677">
    <property type="term" value="F:DNA binding"/>
    <property type="evidence" value="ECO:0007669"/>
    <property type="project" value="UniProtKB-KW"/>
</dbReference>
<dbReference type="InterPro" id="IPR006197">
    <property type="entry name" value="Peptidase_S24_LexA"/>
</dbReference>
<protein>
    <submittedName>
        <fullName evidence="15">Repressor LexA</fullName>
    </submittedName>
</protein>
<dbReference type="InterPro" id="IPR036388">
    <property type="entry name" value="WH-like_DNA-bd_sf"/>
</dbReference>
<dbReference type="OrthoDB" id="9802364at2"/>
<dbReference type="Pfam" id="PF00717">
    <property type="entry name" value="Peptidase_S24"/>
    <property type="match status" value="1"/>
</dbReference>
<evidence type="ECO:0000256" key="8">
    <source>
        <dbReference type="ARBA" id="ARBA00023125"/>
    </source>
</evidence>
<dbReference type="Gene3D" id="1.10.10.10">
    <property type="entry name" value="Winged helix-like DNA-binding domain superfamily/Winged helix DNA-binding domain"/>
    <property type="match status" value="1"/>
</dbReference>
<accession>A0A4R2L6F1</accession>
<keyword evidence="11" id="KW-0742">SOS response</keyword>
<dbReference type="InterPro" id="IPR039418">
    <property type="entry name" value="LexA-like"/>
</dbReference>
<dbReference type="Pfam" id="PF01726">
    <property type="entry name" value="LexA_DNA_bind"/>
    <property type="match status" value="1"/>
</dbReference>
<keyword evidence="3" id="KW-0235">DNA replication</keyword>
<dbReference type="GO" id="GO:0009432">
    <property type="term" value="P:SOS response"/>
    <property type="evidence" value="ECO:0007669"/>
    <property type="project" value="UniProtKB-KW"/>
</dbReference>
<dbReference type="EMBL" id="SLWY01000003">
    <property type="protein sequence ID" value="TCO82978.1"/>
    <property type="molecule type" value="Genomic_DNA"/>
</dbReference>
<dbReference type="RefSeq" id="WP_132538597.1">
    <property type="nucleotide sequence ID" value="NZ_SLWY01000003.1"/>
</dbReference>
<comment type="similarity">
    <text evidence="1 12">Belongs to the peptidase S24 family.</text>
</comment>
<evidence type="ECO:0000256" key="4">
    <source>
        <dbReference type="ARBA" id="ARBA00022763"/>
    </source>
</evidence>
<evidence type="ECO:0000259" key="14">
    <source>
        <dbReference type="Pfam" id="PF01726"/>
    </source>
</evidence>
<evidence type="ECO:0000256" key="10">
    <source>
        <dbReference type="ARBA" id="ARBA00023204"/>
    </source>
</evidence>
<dbReference type="SUPFAM" id="SSF46785">
    <property type="entry name" value="Winged helix' DNA-binding domain"/>
    <property type="match status" value="1"/>
</dbReference>
<proteinExistence type="inferred from homology"/>
<dbReference type="GO" id="GO:0006281">
    <property type="term" value="P:DNA repair"/>
    <property type="evidence" value="ECO:0007669"/>
    <property type="project" value="UniProtKB-KW"/>
</dbReference>
<name>A0A4R2L6F1_9GAMM</name>
<keyword evidence="10" id="KW-0234">DNA repair</keyword>
<dbReference type="GO" id="GO:0045892">
    <property type="term" value="P:negative regulation of DNA-templated transcription"/>
    <property type="evidence" value="ECO:0007669"/>
    <property type="project" value="InterPro"/>
</dbReference>
<dbReference type="CDD" id="cd00090">
    <property type="entry name" value="HTH_ARSR"/>
    <property type="match status" value="1"/>
</dbReference>
<evidence type="ECO:0000313" key="16">
    <source>
        <dbReference type="Proteomes" id="UP000295765"/>
    </source>
</evidence>
<dbReference type="InterPro" id="IPR036286">
    <property type="entry name" value="LexA/Signal_pep-like_sf"/>
</dbReference>
<keyword evidence="16" id="KW-1185">Reference proteome</keyword>
<dbReference type="AlphaFoldDB" id="A0A4R2L6F1"/>
<feature type="domain" description="LexA repressor DNA-binding" evidence="14">
    <location>
        <begin position="5"/>
        <end position="60"/>
    </location>
</feature>
<evidence type="ECO:0000256" key="5">
    <source>
        <dbReference type="ARBA" id="ARBA00022801"/>
    </source>
</evidence>
<evidence type="ECO:0000256" key="12">
    <source>
        <dbReference type="RuleBase" id="RU003991"/>
    </source>
</evidence>
<dbReference type="InterPro" id="IPR050077">
    <property type="entry name" value="LexA_repressor"/>
</dbReference>
<dbReference type="GO" id="GO:0006508">
    <property type="term" value="P:proteolysis"/>
    <property type="evidence" value="ECO:0007669"/>
    <property type="project" value="InterPro"/>
</dbReference>
<keyword evidence="6 12" id="KW-0068">Autocatalytic cleavage</keyword>
<keyword evidence="2" id="KW-0678">Repressor</keyword>
<sequence>MNTRQRILECLHNWRATRGGAPTVAEIAAAVGLRSHGVVHRHLKALEAAGLIAMPPRQRRSVRLLGAAATGTELPLLGCIAAGRPIEAITDAHGFDLRALLGVGRYALRVQGDSMIEAGILDGDAVAIEACEQARNGAIVVALLDDGSVTLKYYHPRPDGSVVLAPANAALELLRYPAERVRIPEAAGGRGAPLRGAP</sequence>
<dbReference type="InterPro" id="IPR015927">
    <property type="entry name" value="Peptidase_S24_S26A/B/C"/>
</dbReference>
<evidence type="ECO:0000256" key="2">
    <source>
        <dbReference type="ARBA" id="ARBA00022491"/>
    </source>
</evidence>
<dbReference type="PANTHER" id="PTHR33516:SF2">
    <property type="entry name" value="LEXA REPRESSOR-RELATED"/>
    <property type="match status" value="1"/>
</dbReference>